<dbReference type="SUPFAM" id="SSF56349">
    <property type="entry name" value="DNA breaking-rejoining enzymes"/>
    <property type="match status" value="1"/>
</dbReference>
<dbReference type="Gene3D" id="1.10.443.10">
    <property type="entry name" value="Intergrase catalytic core"/>
    <property type="match status" value="1"/>
</dbReference>
<comment type="caution">
    <text evidence="8">The sequence shown here is derived from an EMBL/GenBank/DDBJ whole genome shotgun (WGS) entry which is preliminary data.</text>
</comment>
<evidence type="ECO:0000256" key="4">
    <source>
        <dbReference type="ARBA" id="ARBA00023172"/>
    </source>
</evidence>
<dbReference type="InterPro" id="IPR044068">
    <property type="entry name" value="CB"/>
</dbReference>
<dbReference type="Pfam" id="PF02899">
    <property type="entry name" value="Phage_int_SAM_1"/>
    <property type="match status" value="1"/>
</dbReference>
<dbReference type="GO" id="GO:0003677">
    <property type="term" value="F:DNA binding"/>
    <property type="evidence" value="ECO:0007669"/>
    <property type="project" value="UniProtKB-UniRule"/>
</dbReference>
<proteinExistence type="inferred from homology"/>
<gene>
    <name evidence="8" type="ORF">H7965_27395</name>
</gene>
<dbReference type="InterPro" id="IPR050090">
    <property type="entry name" value="Tyrosine_recombinase_XerCD"/>
</dbReference>
<evidence type="ECO:0000256" key="2">
    <source>
        <dbReference type="ARBA" id="ARBA00022908"/>
    </source>
</evidence>
<dbReference type="AlphaFoldDB" id="A0A9X0UFN9"/>
<evidence type="ECO:0000259" key="7">
    <source>
        <dbReference type="PROSITE" id="PS51900"/>
    </source>
</evidence>
<dbReference type="PROSITE" id="PS51900">
    <property type="entry name" value="CB"/>
    <property type="match status" value="1"/>
</dbReference>
<dbReference type="Gene3D" id="1.10.150.130">
    <property type="match status" value="1"/>
</dbReference>
<dbReference type="GO" id="GO:0015074">
    <property type="term" value="P:DNA integration"/>
    <property type="evidence" value="ECO:0007669"/>
    <property type="project" value="UniProtKB-KW"/>
</dbReference>
<organism evidence="8 9">
    <name type="scientific">Siccirubricoccus deserti</name>
    <dbReference type="NCBI Taxonomy" id="2013562"/>
    <lineage>
        <taxon>Bacteria</taxon>
        <taxon>Pseudomonadati</taxon>
        <taxon>Pseudomonadota</taxon>
        <taxon>Alphaproteobacteria</taxon>
        <taxon>Acetobacterales</taxon>
        <taxon>Roseomonadaceae</taxon>
        <taxon>Siccirubricoccus</taxon>
    </lineage>
</organism>
<dbReference type="InterPro" id="IPR004107">
    <property type="entry name" value="Integrase_SAM-like_N"/>
</dbReference>
<dbReference type="InterPro" id="IPR013762">
    <property type="entry name" value="Integrase-like_cat_sf"/>
</dbReference>
<reference evidence="8" key="1">
    <citation type="submission" date="2020-08" db="EMBL/GenBank/DDBJ databases">
        <authorList>
            <person name="Hu Y."/>
            <person name="Nguyen S.V."/>
            <person name="Li F."/>
            <person name="Fanning S."/>
        </authorList>
    </citation>
    <scope>NUCLEOTIDE SEQUENCE</scope>
    <source>
        <strain evidence="8">SYSU D8009</strain>
    </source>
</reference>
<evidence type="ECO:0000313" key="9">
    <source>
        <dbReference type="Proteomes" id="UP000600101"/>
    </source>
</evidence>
<evidence type="ECO:0000256" key="3">
    <source>
        <dbReference type="ARBA" id="ARBA00023125"/>
    </source>
</evidence>
<accession>A0A9X0UFN9</accession>
<keyword evidence="4" id="KW-0233">DNA recombination</keyword>
<dbReference type="PANTHER" id="PTHR30349:SF41">
    <property type="entry name" value="INTEGRASE_RECOMBINASE PROTEIN MJ0367-RELATED"/>
    <property type="match status" value="1"/>
</dbReference>
<protein>
    <submittedName>
        <fullName evidence="8">Tyrosine-type recombinase/integrase</fullName>
    </submittedName>
</protein>
<evidence type="ECO:0000256" key="5">
    <source>
        <dbReference type="PROSITE-ProRule" id="PRU01248"/>
    </source>
</evidence>
<dbReference type="Proteomes" id="UP000600101">
    <property type="component" value="Unassembled WGS sequence"/>
</dbReference>
<keyword evidence="9" id="KW-1185">Reference proteome</keyword>
<feature type="domain" description="Core-binding (CB)" evidence="7">
    <location>
        <begin position="28"/>
        <end position="111"/>
    </location>
</feature>
<keyword evidence="3 5" id="KW-0238">DNA-binding</keyword>
<evidence type="ECO:0000256" key="1">
    <source>
        <dbReference type="ARBA" id="ARBA00008857"/>
    </source>
</evidence>
<name>A0A9X0UFN9_9PROT</name>
<evidence type="ECO:0000259" key="6">
    <source>
        <dbReference type="PROSITE" id="PS51898"/>
    </source>
</evidence>
<dbReference type="PANTHER" id="PTHR30349">
    <property type="entry name" value="PHAGE INTEGRASE-RELATED"/>
    <property type="match status" value="1"/>
</dbReference>
<dbReference type="InterPro" id="IPR002104">
    <property type="entry name" value="Integrase_catalytic"/>
</dbReference>
<evidence type="ECO:0000313" key="8">
    <source>
        <dbReference type="EMBL" id="MBC4018972.1"/>
    </source>
</evidence>
<dbReference type="Pfam" id="PF00589">
    <property type="entry name" value="Phage_integrase"/>
    <property type="match status" value="1"/>
</dbReference>
<dbReference type="PROSITE" id="PS51898">
    <property type="entry name" value="TYR_RECOMBINASE"/>
    <property type="match status" value="1"/>
</dbReference>
<comment type="similarity">
    <text evidence="1">Belongs to the 'phage' integrase family.</text>
</comment>
<feature type="domain" description="Tyr recombinase" evidence="6">
    <location>
        <begin position="134"/>
        <end position="324"/>
    </location>
</feature>
<sequence>MSQVPSVLHGHAGAVGPGGLALPSPILAEGERAAIRYVEFFTAQIRNSNTRAAYARAASAFFTWCEGHGLPLPAIQPVHVATYIEQIGRELSAPSVKQQLAAIRMLFDWLVVGQVVPLNPAAAVRGPKHSAAKGKTRMPTRDEAKVLLASIPTDNLVGMRDRALIGTLLFTFARVSAAAAMRVGDYYPVGRRWWLRLHEKGGKHHEMPCHHTLQEYLDAYLEVASIEADKRGPLFRTAEGRTGRLRSQAMSQPDVYRMIQRRAEAAGVATKIGCHSWRARGITAYLENGGLLEHAQQMAGHASARTTKLYDRRNDRISLDEVERIAL</sequence>
<dbReference type="InterPro" id="IPR010998">
    <property type="entry name" value="Integrase_recombinase_N"/>
</dbReference>
<keyword evidence="2" id="KW-0229">DNA integration</keyword>
<dbReference type="EMBL" id="JACOMF010000100">
    <property type="protein sequence ID" value="MBC4018972.1"/>
    <property type="molecule type" value="Genomic_DNA"/>
</dbReference>
<dbReference type="InterPro" id="IPR011010">
    <property type="entry name" value="DNA_brk_join_enz"/>
</dbReference>
<dbReference type="GO" id="GO:0006310">
    <property type="term" value="P:DNA recombination"/>
    <property type="evidence" value="ECO:0007669"/>
    <property type="project" value="UniProtKB-KW"/>
</dbReference>